<evidence type="ECO:0000313" key="3">
    <source>
        <dbReference type="EMBL" id="GAA4874862.1"/>
    </source>
</evidence>
<gene>
    <name evidence="3" type="ORF">GCM10023235_62610</name>
</gene>
<name>A0ABP9EHF2_9ACTN</name>
<sequence>MGSGRILGTLALAGCALLGAAGCGESTEQAAAPAPNPTGENGVAELSAQQLVGRSVQALKEGRSARAAGSLTSEGEQIGLDLALDTGANCAGTMTLGPDGGFALVKIGNDLWIKPDAAFWATHGGSAVSDLVGDRYLRTTADDADFADVASLCDLDDLADSIGRNAVDVAKGPRTTLRGIPAVTVTGRNEGEPGTLYVATEGRPYPLRLEKATGPEVGGIDFTDFGVPVPAAAPPPDRSVDLDELRRRTGSGGGPTTV</sequence>
<keyword evidence="2" id="KW-0732">Signal</keyword>
<keyword evidence="4" id="KW-1185">Reference proteome</keyword>
<dbReference type="EMBL" id="BAABIS010000001">
    <property type="protein sequence ID" value="GAA4874862.1"/>
    <property type="molecule type" value="Genomic_DNA"/>
</dbReference>
<feature type="signal peptide" evidence="2">
    <location>
        <begin position="1"/>
        <end position="20"/>
    </location>
</feature>
<feature type="chain" id="PRO_5046455514" evidence="2">
    <location>
        <begin position="21"/>
        <end position="258"/>
    </location>
</feature>
<accession>A0ABP9EHF2</accession>
<dbReference type="RefSeq" id="WP_345700253.1">
    <property type="nucleotide sequence ID" value="NZ_BAABIS010000001.1"/>
</dbReference>
<evidence type="ECO:0000256" key="1">
    <source>
        <dbReference type="SAM" id="MobiDB-lite"/>
    </source>
</evidence>
<reference evidence="4" key="1">
    <citation type="journal article" date="2019" name="Int. J. Syst. Evol. Microbiol.">
        <title>The Global Catalogue of Microorganisms (GCM) 10K type strain sequencing project: providing services to taxonomists for standard genome sequencing and annotation.</title>
        <authorList>
            <consortium name="The Broad Institute Genomics Platform"/>
            <consortium name="The Broad Institute Genome Sequencing Center for Infectious Disease"/>
            <person name="Wu L."/>
            <person name="Ma J."/>
        </authorList>
    </citation>
    <scope>NUCLEOTIDE SEQUENCE [LARGE SCALE GENOMIC DNA]</scope>
    <source>
        <strain evidence="4">JCM 13006</strain>
    </source>
</reference>
<protein>
    <submittedName>
        <fullName evidence="3">Lipoprotein</fullName>
    </submittedName>
</protein>
<dbReference type="Gene3D" id="2.50.20.20">
    <property type="match status" value="1"/>
</dbReference>
<feature type="compositionally biased region" description="Basic and acidic residues" evidence="1">
    <location>
        <begin position="238"/>
        <end position="247"/>
    </location>
</feature>
<feature type="region of interest" description="Disordered" evidence="1">
    <location>
        <begin position="229"/>
        <end position="258"/>
    </location>
</feature>
<comment type="caution">
    <text evidence="3">The sequence shown here is derived from an EMBL/GenBank/DDBJ whole genome shotgun (WGS) entry which is preliminary data.</text>
</comment>
<dbReference type="PROSITE" id="PS51257">
    <property type="entry name" value="PROKAR_LIPOPROTEIN"/>
    <property type="match status" value="1"/>
</dbReference>
<evidence type="ECO:0000256" key="2">
    <source>
        <dbReference type="SAM" id="SignalP"/>
    </source>
</evidence>
<proteinExistence type="predicted"/>
<organism evidence="3 4">
    <name type="scientific">Kitasatospora terrestris</name>
    <dbReference type="NCBI Taxonomy" id="258051"/>
    <lineage>
        <taxon>Bacteria</taxon>
        <taxon>Bacillati</taxon>
        <taxon>Actinomycetota</taxon>
        <taxon>Actinomycetes</taxon>
        <taxon>Kitasatosporales</taxon>
        <taxon>Streptomycetaceae</taxon>
        <taxon>Kitasatospora</taxon>
    </lineage>
</organism>
<dbReference type="Proteomes" id="UP001501752">
    <property type="component" value="Unassembled WGS sequence"/>
</dbReference>
<keyword evidence="3" id="KW-0449">Lipoprotein</keyword>
<evidence type="ECO:0000313" key="4">
    <source>
        <dbReference type="Proteomes" id="UP001501752"/>
    </source>
</evidence>